<reference evidence="3 4" key="1">
    <citation type="submission" date="2022-02" db="EMBL/GenBank/DDBJ databases">
        <title>Comparative genomics of the first Antarctic Pseudomonas spp. capable of biotransforming 2,4,6-Trinitrotoluene.</title>
        <authorList>
            <person name="Cabrera M.A."/>
            <person name="Marquez S.L."/>
            <person name="Perez-Donoso J.M."/>
        </authorList>
    </citation>
    <scope>NUCLEOTIDE SEQUENCE [LARGE SCALE GENOMIC DNA]</scope>
    <source>
        <strain evidence="3 4">TNT19</strain>
    </source>
</reference>
<dbReference type="PANTHER" id="PTHR45947">
    <property type="entry name" value="SULFOQUINOVOSYL TRANSFERASE SQD2"/>
    <property type="match status" value="1"/>
</dbReference>
<dbReference type="SUPFAM" id="SSF53756">
    <property type="entry name" value="UDP-Glycosyltransferase/glycogen phosphorylase"/>
    <property type="match status" value="1"/>
</dbReference>
<keyword evidence="4" id="KW-1185">Reference proteome</keyword>
<dbReference type="InterPro" id="IPR001296">
    <property type="entry name" value="Glyco_trans_1"/>
</dbReference>
<proteinExistence type="predicted"/>
<feature type="domain" description="Glycosyl transferase family 1" evidence="1">
    <location>
        <begin position="179"/>
        <end position="341"/>
    </location>
</feature>
<dbReference type="InterPro" id="IPR050194">
    <property type="entry name" value="Glycosyltransferase_grp1"/>
</dbReference>
<name>A0ABT0F7I4_9PSED</name>
<evidence type="ECO:0000313" key="4">
    <source>
        <dbReference type="Proteomes" id="UP001299876"/>
    </source>
</evidence>
<keyword evidence="3" id="KW-0328">Glycosyltransferase</keyword>
<dbReference type="Pfam" id="PF00534">
    <property type="entry name" value="Glycos_transf_1"/>
    <property type="match status" value="1"/>
</dbReference>
<keyword evidence="3" id="KW-0808">Transferase</keyword>
<dbReference type="GO" id="GO:0016757">
    <property type="term" value="F:glycosyltransferase activity"/>
    <property type="evidence" value="ECO:0007669"/>
    <property type="project" value="UniProtKB-KW"/>
</dbReference>
<feature type="domain" description="Glycosyltransferase subfamily 4-like N-terminal" evidence="2">
    <location>
        <begin position="12"/>
        <end position="167"/>
    </location>
</feature>
<dbReference type="EMBL" id="JAKNRW010000037">
    <property type="protein sequence ID" value="MCK1793569.1"/>
    <property type="molecule type" value="Genomic_DNA"/>
</dbReference>
<comment type="caution">
    <text evidence="3">The sequence shown here is derived from an EMBL/GenBank/DDBJ whole genome shotgun (WGS) entry which is preliminary data.</text>
</comment>
<dbReference type="RefSeq" id="WP_247293739.1">
    <property type="nucleotide sequence ID" value="NZ_JAKNRW010000037.1"/>
</dbReference>
<dbReference type="InterPro" id="IPR028098">
    <property type="entry name" value="Glyco_trans_4-like_N"/>
</dbReference>
<accession>A0ABT0F7I4</accession>
<dbReference type="EC" id="2.4.-.-" evidence="3"/>
<organism evidence="3 4">
    <name type="scientific">Pseudomonas violetae</name>
    <dbReference type="NCBI Taxonomy" id="2915813"/>
    <lineage>
        <taxon>Bacteria</taxon>
        <taxon>Pseudomonadati</taxon>
        <taxon>Pseudomonadota</taxon>
        <taxon>Gammaproteobacteria</taxon>
        <taxon>Pseudomonadales</taxon>
        <taxon>Pseudomonadaceae</taxon>
        <taxon>Pseudomonas</taxon>
    </lineage>
</organism>
<dbReference type="Pfam" id="PF13439">
    <property type="entry name" value="Glyco_transf_4"/>
    <property type="match status" value="1"/>
</dbReference>
<dbReference type="PANTHER" id="PTHR45947:SF3">
    <property type="entry name" value="SULFOQUINOVOSYL TRANSFERASE SQD2"/>
    <property type="match status" value="1"/>
</dbReference>
<evidence type="ECO:0000313" key="3">
    <source>
        <dbReference type="EMBL" id="MCK1793569.1"/>
    </source>
</evidence>
<evidence type="ECO:0000259" key="2">
    <source>
        <dbReference type="Pfam" id="PF13439"/>
    </source>
</evidence>
<evidence type="ECO:0000259" key="1">
    <source>
        <dbReference type="Pfam" id="PF00534"/>
    </source>
</evidence>
<protein>
    <submittedName>
        <fullName evidence="3">Glycosyltransferase</fullName>
        <ecNumber evidence="3">2.4.-.-</ecNumber>
    </submittedName>
</protein>
<dbReference type="Proteomes" id="UP001299876">
    <property type="component" value="Unassembled WGS sequence"/>
</dbReference>
<dbReference type="Gene3D" id="3.40.50.2000">
    <property type="entry name" value="Glycogen Phosphorylase B"/>
    <property type="match status" value="2"/>
</dbReference>
<sequence>MKILFFITSLDVGGAERQVLDLAQRLVALDHNVKIVYLTGSGRLLSSNEPFEVVGLEGAKSLHSLISCLFALRAVIKSFKPDVMHSHMVHANLLARLVRVIISIPRLICTAHSNNEGGKLRMLAYRATNFLADVTTNVSSGAVQAFEAKGAVKSGEMLVVPNGIDTQKFMFKESARSLIRSVEGVEPGDKVILAVGRLVEAKDYPNLLHAFQILCRDDDTLKLWIVGDGYLMEDLVNLSIQLSIHNRVRFLGVRDNVSDFYSCADVYVLSSAWEGFGLVVAEAMATERVVVVTDSGGVKDVVGDQGLVVLPGNANALASAMRRALNLDSRAAQILGRQARERVIERYSLDNVVTTWVDLYSGPATTR</sequence>
<gene>
    <name evidence="3" type="ORF">L9059_26015</name>
</gene>